<evidence type="ECO:0000313" key="1">
    <source>
        <dbReference type="EMBL" id="SNQ59782.1"/>
    </source>
</evidence>
<proteinExistence type="predicted"/>
<organism evidence="1 2">
    <name type="scientific">Candidatus Methanoperedens nitratireducens</name>
    <dbReference type="NCBI Taxonomy" id="1392998"/>
    <lineage>
        <taxon>Archaea</taxon>
        <taxon>Methanobacteriati</taxon>
        <taxon>Methanobacteriota</taxon>
        <taxon>Stenosarchaea group</taxon>
        <taxon>Methanomicrobia</taxon>
        <taxon>Methanosarcinales</taxon>
        <taxon>ANME-2 cluster</taxon>
        <taxon>Candidatus Methanoperedentaceae</taxon>
        <taxon>Candidatus Methanoperedens</taxon>
    </lineage>
</organism>
<dbReference type="AlphaFoldDB" id="A0A284VKN1"/>
<reference evidence="2" key="1">
    <citation type="submission" date="2017-06" db="EMBL/GenBank/DDBJ databases">
        <authorList>
            <person name="Cremers G."/>
        </authorList>
    </citation>
    <scope>NUCLEOTIDE SEQUENCE [LARGE SCALE GENOMIC DNA]</scope>
</reference>
<dbReference type="EMBL" id="FZMP01000040">
    <property type="protein sequence ID" value="SNQ59782.1"/>
    <property type="molecule type" value="Genomic_DNA"/>
</dbReference>
<gene>
    <name evidence="1" type="ORF">MNV_1340002</name>
</gene>
<sequence>MVKYKYTYMVEPAGVITIYYAKLIKERDDGLVLLQPTEAMGKIVTPKDEVFDTLDAARRAVKKLKSNDPYFSSFIVREVIQNK</sequence>
<keyword evidence="2" id="KW-1185">Reference proteome</keyword>
<name>A0A284VKN1_9EURY</name>
<protein>
    <submittedName>
        <fullName evidence="1">Uncharacterized protein</fullName>
    </submittedName>
</protein>
<accession>A0A284VKN1</accession>
<evidence type="ECO:0000313" key="2">
    <source>
        <dbReference type="Proteomes" id="UP000218615"/>
    </source>
</evidence>
<dbReference type="Proteomes" id="UP000218615">
    <property type="component" value="Unassembled WGS sequence"/>
</dbReference>